<name>A0A8J6ISX0_9ALTE</name>
<dbReference type="Proteomes" id="UP000601768">
    <property type="component" value="Unassembled WGS sequence"/>
</dbReference>
<dbReference type="Gene3D" id="3.40.50.720">
    <property type="entry name" value="NAD(P)-binding Rossmann-like Domain"/>
    <property type="match status" value="1"/>
</dbReference>
<dbReference type="AlphaFoldDB" id="A0A8J6ISX0"/>
<reference evidence="1" key="1">
    <citation type="journal article" date="2018" name="Int. J. Syst. Evol. Microbiol.">
        <title>Neptunicella marina gen. nov., sp. nov., isolated from surface seawater.</title>
        <authorList>
            <person name="Liu X."/>
            <person name="Lai Q."/>
            <person name="Du Y."/>
            <person name="Zhang X."/>
            <person name="Liu Z."/>
            <person name="Sun F."/>
            <person name="Shao Z."/>
        </authorList>
    </citation>
    <scope>NUCLEOTIDE SEQUENCE</scope>
    <source>
        <strain evidence="1">S27-2</strain>
    </source>
</reference>
<keyword evidence="2" id="KW-1185">Reference proteome</keyword>
<organism evidence="1 2">
    <name type="scientific">Neptunicella marina</name>
    <dbReference type="NCBI Taxonomy" id="2125989"/>
    <lineage>
        <taxon>Bacteria</taxon>
        <taxon>Pseudomonadati</taxon>
        <taxon>Pseudomonadota</taxon>
        <taxon>Gammaproteobacteria</taxon>
        <taxon>Alteromonadales</taxon>
        <taxon>Alteromonadaceae</taxon>
        <taxon>Neptunicella</taxon>
    </lineage>
</organism>
<dbReference type="RefSeq" id="WP_186505479.1">
    <property type="nucleotide sequence ID" value="NZ_JACNEP010000002.1"/>
</dbReference>
<accession>A0A8J6ISX0</accession>
<sequence length="125" mass="14465">MPSDSWFKRFCLFFFGERFFFKLACNSIRNQRVVIYGAGELGQYALDLLKTHNQIVCLAQTAATEKQFIAQVPVLGIDSVFEHCQWDVLLIASVKFEQQMLDIVKGKNCDGRYKLITFNSIWRSL</sequence>
<dbReference type="EMBL" id="JACNEP010000002">
    <property type="protein sequence ID" value="MBC3765018.1"/>
    <property type="molecule type" value="Genomic_DNA"/>
</dbReference>
<reference evidence="1" key="2">
    <citation type="submission" date="2020-08" db="EMBL/GenBank/DDBJ databases">
        <authorList>
            <person name="Lai Q."/>
        </authorList>
    </citation>
    <scope>NUCLEOTIDE SEQUENCE</scope>
    <source>
        <strain evidence="1">S27-2</strain>
    </source>
</reference>
<protein>
    <submittedName>
        <fullName evidence="1">Uncharacterized protein</fullName>
    </submittedName>
</protein>
<comment type="caution">
    <text evidence="1">The sequence shown here is derived from an EMBL/GenBank/DDBJ whole genome shotgun (WGS) entry which is preliminary data.</text>
</comment>
<evidence type="ECO:0000313" key="1">
    <source>
        <dbReference type="EMBL" id="MBC3765018.1"/>
    </source>
</evidence>
<evidence type="ECO:0000313" key="2">
    <source>
        <dbReference type="Proteomes" id="UP000601768"/>
    </source>
</evidence>
<proteinExistence type="predicted"/>
<gene>
    <name evidence="1" type="ORF">H8B19_03955</name>
</gene>